<dbReference type="InterPro" id="IPR004452">
    <property type="entry name" value="LutB/LldF"/>
</dbReference>
<dbReference type="NCBIfam" id="NF045670">
    <property type="entry name" value="quin_L_LdhH"/>
    <property type="match status" value="1"/>
</dbReference>
<organism evidence="9 10">
    <name type="scientific">Labilibaculum antarcticum</name>
    <dbReference type="NCBI Taxonomy" id="1717717"/>
    <lineage>
        <taxon>Bacteria</taxon>
        <taxon>Pseudomonadati</taxon>
        <taxon>Bacteroidota</taxon>
        <taxon>Bacteroidia</taxon>
        <taxon>Marinilabiliales</taxon>
        <taxon>Marinifilaceae</taxon>
        <taxon>Labilibaculum</taxon>
    </lineage>
</organism>
<dbReference type="PROSITE" id="PS51379">
    <property type="entry name" value="4FE4S_FER_2"/>
    <property type="match status" value="2"/>
</dbReference>
<protein>
    <submittedName>
        <fullName evidence="9">(Fe-S)-binding protein</fullName>
    </submittedName>
</protein>
<dbReference type="RefSeq" id="WP_096430925.1">
    <property type="nucleotide sequence ID" value="NZ_AP018042.1"/>
</dbReference>
<dbReference type="PANTHER" id="PTHR47153:SF2">
    <property type="entry name" value="LACTATE UTILIZATION PROTEIN B"/>
    <property type="match status" value="1"/>
</dbReference>
<dbReference type="InterPro" id="IPR037171">
    <property type="entry name" value="NagB/RpiA_transferase-like"/>
</dbReference>
<dbReference type="InterPro" id="IPR003741">
    <property type="entry name" value="LUD_dom"/>
</dbReference>
<feature type="domain" description="4Fe-4S ferredoxin-type" evidence="8">
    <location>
        <begin position="347"/>
        <end position="376"/>
    </location>
</feature>
<dbReference type="GO" id="GO:0051539">
    <property type="term" value="F:4 iron, 4 sulfur cluster binding"/>
    <property type="evidence" value="ECO:0007669"/>
    <property type="project" value="UniProtKB-KW"/>
</dbReference>
<sequence>MKIQDKIQEKISDEVLYKNLKGFATAYKASKINAYKGLDFEALRTRVHDIKDRDLNKVMEQFNLFKANVEKHGCKVFQAKTGDDACKYIADVMKSHNVKYMVKSKSMTSEEILLNHYLEKEGLQPIETDLGEWILQLASEHPSHMVMPAIHKTRQQVAKIFSDYTGEVVDPEDINAMVAIARRFLRSSYFKAGVGMTGANVAVASTGTIGLVTNEGNARLSSTVPPVHIVLVGYEKLCDDFNQALDIVRVLPKSATGQIITSYTTWIKGRVPAHKSADGIKETHYVFLDNGRLAFFEHPKFKEALKCIRCGSCANICPAYEMVGGHVYGDRYIGSIGLILTALYQGDEAAKDILKMCIGCRACSFNCPSGIDLQSLISELKLVVGKKYGINPIKKNVFKSLVAKPDRMKSMLSLGANFQFPLTKTNQLNQEKIIGSIPMLPKEMDFRKFPALASKTFSKRFHKDGYDQFTSDRKVFFYPGCAIEYFYPEMGLAMVKLLQKSGIQVDIPKKAACCGIPAIASGDPDNAKSMIYNTLDNIQGPKDYEALLVLCPTCGGAIKHEFLDFTKEDPNRYKKAAQLGDMVTPIGKFLEDNNIRFKVKGNKKVTYHTPCHDFRSLDYSAESFLSKLIGKQFIPLTDTNVCCGFGGTYSLDFATISNGILTKKIENIQASGAEILVTDCPGCVMQINGGLMHKNIPVKVLHLTEFIEKYVEVIKK</sequence>
<dbReference type="Gene3D" id="1.10.1060.10">
    <property type="entry name" value="Alpha-helical ferredoxin"/>
    <property type="match status" value="1"/>
</dbReference>
<dbReference type="AlphaFoldDB" id="A0A1Y1CMG0"/>
<dbReference type="InterPro" id="IPR054704">
    <property type="entry name" value="Quin_L_LdhH-like"/>
</dbReference>
<dbReference type="PROSITE" id="PS00198">
    <property type="entry name" value="4FE4S_FER_1"/>
    <property type="match status" value="1"/>
</dbReference>
<keyword evidence="5" id="KW-0249">Electron transport</keyword>
<name>A0A1Y1CMG0_9BACT</name>
<dbReference type="Proteomes" id="UP000218267">
    <property type="component" value="Chromosome"/>
</dbReference>
<keyword evidence="1" id="KW-0813">Transport</keyword>
<dbReference type="GO" id="GO:0046872">
    <property type="term" value="F:metal ion binding"/>
    <property type="evidence" value="ECO:0007669"/>
    <property type="project" value="UniProtKB-KW"/>
</dbReference>
<dbReference type="GO" id="GO:0006089">
    <property type="term" value="P:lactate metabolic process"/>
    <property type="evidence" value="ECO:0007669"/>
    <property type="project" value="InterPro"/>
</dbReference>
<evidence type="ECO:0000256" key="4">
    <source>
        <dbReference type="ARBA" id="ARBA00022737"/>
    </source>
</evidence>
<dbReference type="InterPro" id="IPR017900">
    <property type="entry name" value="4Fe4S_Fe_S_CS"/>
</dbReference>
<evidence type="ECO:0000256" key="6">
    <source>
        <dbReference type="ARBA" id="ARBA00023004"/>
    </source>
</evidence>
<keyword evidence="4" id="KW-0677">Repeat</keyword>
<keyword evidence="3" id="KW-0479">Metal-binding</keyword>
<feature type="domain" description="4Fe-4S ferredoxin-type" evidence="8">
    <location>
        <begin position="297"/>
        <end position="325"/>
    </location>
</feature>
<reference evidence="9 10" key="1">
    <citation type="journal article" date="2018" name="Mar. Genomics">
        <title>Complete genome sequence of Marinifilaceae bacterium strain SPP2, isolated from the Antarctic marine sediment.</title>
        <authorList>
            <person name="Watanabe M."/>
            <person name="Kojima H."/>
            <person name="Fukui M."/>
        </authorList>
    </citation>
    <scope>NUCLEOTIDE SEQUENCE [LARGE SCALE GENOMIC DNA]</scope>
    <source>
        <strain evidence="9 10">SPP2</strain>
    </source>
</reference>
<evidence type="ECO:0000313" key="9">
    <source>
        <dbReference type="EMBL" id="BAX81480.1"/>
    </source>
</evidence>
<dbReference type="InterPro" id="IPR024185">
    <property type="entry name" value="FTHF_cligase-like_sf"/>
</dbReference>
<proteinExistence type="predicted"/>
<dbReference type="InterPro" id="IPR004017">
    <property type="entry name" value="Cys_rich_dom"/>
</dbReference>
<evidence type="ECO:0000256" key="1">
    <source>
        <dbReference type="ARBA" id="ARBA00022448"/>
    </source>
</evidence>
<dbReference type="InterPro" id="IPR017896">
    <property type="entry name" value="4Fe4S_Fe-S-bd"/>
</dbReference>
<dbReference type="Pfam" id="PF02754">
    <property type="entry name" value="CCG"/>
    <property type="match status" value="2"/>
</dbReference>
<dbReference type="PANTHER" id="PTHR47153">
    <property type="entry name" value="LACTATE UTILIZATION PROTEIN B"/>
    <property type="match status" value="1"/>
</dbReference>
<evidence type="ECO:0000256" key="2">
    <source>
        <dbReference type="ARBA" id="ARBA00022485"/>
    </source>
</evidence>
<keyword evidence="6" id="KW-0408">Iron</keyword>
<dbReference type="Gene3D" id="3.40.50.10420">
    <property type="entry name" value="NagB/RpiA/CoA transferase-like"/>
    <property type="match status" value="1"/>
</dbReference>
<evidence type="ECO:0000313" key="10">
    <source>
        <dbReference type="Proteomes" id="UP000218267"/>
    </source>
</evidence>
<keyword evidence="10" id="KW-1185">Reference proteome</keyword>
<gene>
    <name evidence="9" type="ORF">ALGA_3180</name>
</gene>
<evidence type="ECO:0000259" key="8">
    <source>
        <dbReference type="PROSITE" id="PS51379"/>
    </source>
</evidence>
<keyword evidence="7" id="KW-0411">Iron-sulfur</keyword>
<evidence type="ECO:0000256" key="3">
    <source>
        <dbReference type="ARBA" id="ARBA00022723"/>
    </source>
</evidence>
<dbReference type="Pfam" id="PF13183">
    <property type="entry name" value="Fer4_8"/>
    <property type="match status" value="1"/>
</dbReference>
<keyword evidence="2" id="KW-0004">4Fe-4S</keyword>
<accession>A0A1Y1CMG0</accession>
<evidence type="ECO:0000256" key="7">
    <source>
        <dbReference type="ARBA" id="ARBA00023014"/>
    </source>
</evidence>
<dbReference type="InterPro" id="IPR009051">
    <property type="entry name" value="Helical_ferredxn"/>
</dbReference>
<reference evidence="10" key="2">
    <citation type="journal article" date="2020" name="Antonie Van Leeuwenhoek">
        <title>Labilibaculum antarcticum sp. nov., a novel facultative anaerobic, psychrotorelant bacterium isolated from marine sediment of Antarctica.</title>
        <authorList>
            <person name="Watanabe M."/>
            <person name="Kojima H."/>
            <person name="Fukui M."/>
        </authorList>
    </citation>
    <scope>NUCLEOTIDE SEQUENCE [LARGE SCALE GENOMIC DNA]</scope>
    <source>
        <strain evidence="10">SPP2</strain>
    </source>
</reference>
<dbReference type="Pfam" id="PF02589">
    <property type="entry name" value="LUD_dom"/>
    <property type="match status" value="1"/>
</dbReference>
<dbReference type="GO" id="GO:0016491">
    <property type="term" value="F:oxidoreductase activity"/>
    <property type="evidence" value="ECO:0007669"/>
    <property type="project" value="UniProtKB-ARBA"/>
</dbReference>
<dbReference type="SUPFAM" id="SSF100950">
    <property type="entry name" value="NagB/RpiA/CoA transferase-like"/>
    <property type="match status" value="1"/>
</dbReference>
<dbReference type="KEGG" id="mbas:ALGA_3180"/>
<dbReference type="OrthoDB" id="9782337at2"/>
<dbReference type="EMBL" id="AP018042">
    <property type="protein sequence ID" value="BAX81480.1"/>
    <property type="molecule type" value="Genomic_DNA"/>
</dbReference>
<evidence type="ECO:0000256" key="5">
    <source>
        <dbReference type="ARBA" id="ARBA00022982"/>
    </source>
</evidence>
<dbReference type="SUPFAM" id="SSF46548">
    <property type="entry name" value="alpha-helical ferredoxin"/>
    <property type="match status" value="1"/>
</dbReference>